<dbReference type="InterPro" id="IPR017782">
    <property type="entry name" value="Hydroxyacylglutathione_Hdrlase"/>
</dbReference>
<feature type="binding site" evidence="7">
    <location>
        <position position="168"/>
    </location>
    <ligand>
        <name>Zn(2+)</name>
        <dbReference type="ChEBI" id="CHEBI:29105"/>
        <label>2</label>
    </ligand>
</feature>
<dbReference type="GO" id="GO:0019243">
    <property type="term" value="P:methylglyoxal catabolic process to D-lactate via S-lactoyl-glutathione"/>
    <property type="evidence" value="ECO:0007669"/>
    <property type="project" value="UniProtKB-UniRule"/>
</dbReference>
<feature type="binding site" evidence="7">
    <location>
        <position position="60"/>
    </location>
    <ligand>
        <name>Zn(2+)</name>
        <dbReference type="ChEBI" id="CHEBI:29105"/>
        <label>2</label>
    </ligand>
</feature>
<dbReference type="PIRSF" id="PIRSF005457">
    <property type="entry name" value="Glx"/>
    <property type="match status" value="1"/>
</dbReference>
<feature type="domain" description="Metallo-beta-lactamase" evidence="8">
    <location>
        <begin position="13"/>
        <end position="168"/>
    </location>
</feature>
<comment type="catalytic activity">
    <reaction evidence="1 7">
        <text>an S-(2-hydroxyacyl)glutathione + H2O = a 2-hydroxy carboxylate + glutathione + H(+)</text>
        <dbReference type="Rhea" id="RHEA:21864"/>
        <dbReference type="ChEBI" id="CHEBI:15377"/>
        <dbReference type="ChEBI" id="CHEBI:15378"/>
        <dbReference type="ChEBI" id="CHEBI:57925"/>
        <dbReference type="ChEBI" id="CHEBI:58896"/>
        <dbReference type="ChEBI" id="CHEBI:71261"/>
        <dbReference type="EC" id="3.1.2.6"/>
    </reaction>
</comment>
<feature type="binding site" evidence="7">
    <location>
        <position position="113"/>
    </location>
    <ligand>
        <name>Zn(2+)</name>
        <dbReference type="ChEBI" id="CHEBI:29105"/>
        <label>1</label>
    </ligand>
</feature>
<evidence type="ECO:0000259" key="8">
    <source>
        <dbReference type="SMART" id="SM00849"/>
    </source>
</evidence>
<sequence>MARPVHRVPVLTDNYVWLYEYAAGRCAVVDPAVAELVLEAAAARELTVTHILNTHWHPDHVGGNLAIKAATGCTIIGPAREAFRIPGIDGTVDEGDIVTLGDASGNVLFVGAHTAGHIAYAFAGALFCGDTLFAMGCGRLFEGDAADMHAALKKLMALPPVTEVYCAHEYTLSNAAFAVTVEPDNAALLARYAAVQEARRNNQPTVPTTLALEAATNPFVRADSVDELAARRRAKDAFRG</sequence>
<proteinExistence type="inferred from homology"/>
<feature type="binding site" evidence="7">
    <location>
        <position position="130"/>
    </location>
    <ligand>
        <name>Zn(2+)</name>
        <dbReference type="ChEBI" id="CHEBI:29105"/>
        <label>2</label>
    </ligand>
</feature>
<dbReference type="CDD" id="cd07723">
    <property type="entry name" value="hydroxyacylglutathione_hydrolase_MBL-fold"/>
    <property type="match status" value="1"/>
</dbReference>
<dbReference type="InterPro" id="IPR050110">
    <property type="entry name" value="Glyoxalase_II_hydrolase"/>
</dbReference>
<dbReference type="PANTHER" id="PTHR43705:SF1">
    <property type="entry name" value="HYDROXYACYLGLUTATHIONE HYDROLASE GLOB"/>
    <property type="match status" value="1"/>
</dbReference>
<comment type="subunit">
    <text evidence="7">Monomer.</text>
</comment>
<reference evidence="9 10" key="1">
    <citation type="submission" date="2020-07" db="EMBL/GenBank/DDBJ databases">
        <title>Complete genome sequence for Sandaracinobacter sp. M6.</title>
        <authorList>
            <person name="Tang Y."/>
            <person name="Liu Q."/>
            <person name="Guo Z."/>
            <person name="Lei P."/>
            <person name="Huang B."/>
        </authorList>
    </citation>
    <scope>NUCLEOTIDE SEQUENCE [LARGE SCALE GENOMIC DNA]</scope>
    <source>
        <strain evidence="9 10">M6</strain>
    </source>
</reference>
<evidence type="ECO:0000313" key="10">
    <source>
        <dbReference type="Proteomes" id="UP000515292"/>
    </source>
</evidence>
<evidence type="ECO:0000256" key="6">
    <source>
        <dbReference type="ARBA" id="ARBA00022833"/>
    </source>
</evidence>
<dbReference type="InterPro" id="IPR035680">
    <property type="entry name" value="Clx_II_MBL"/>
</dbReference>
<comment type="pathway">
    <text evidence="2 7">Secondary metabolite metabolism; methylglyoxal degradation; (R)-lactate from methylglyoxal: step 2/2.</text>
</comment>
<dbReference type="InterPro" id="IPR032282">
    <property type="entry name" value="HAGH_C"/>
</dbReference>
<evidence type="ECO:0000256" key="5">
    <source>
        <dbReference type="ARBA" id="ARBA00022801"/>
    </source>
</evidence>
<accession>A0A7G5IHF9</accession>
<dbReference type="AlphaFoldDB" id="A0A7G5IHF9"/>
<evidence type="ECO:0000256" key="1">
    <source>
        <dbReference type="ARBA" id="ARBA00001623"/>
    </source>
</evidence>
<protein>
    <recommendedName>
        <fullName evidence="7">Hydroxyacylglutathione hydrolase</fullName>
        <ecNumber evidence="7">3.1.2.6</ecNumber>
    </recommendedName>
    <alternativeName>
        <fullName evidence="7">Glyoxalase II</fullName>
        <shortName evidence="7">Glx II</shortName>
    </alternativeName>
</protein>
<dbReference type="SUPFAM" id="SSF56281">
    <property type="entry name" value="Metallo-hydrolase/oxidoreductase"/>
    <property type="match status" value="1"/>
</dbReference>
<dbReference type="HAMAP" id="MF_01374">
    <property type="entry name" value="Glyoxalase_2"/>
    <property type="match status" value="1"/>
</dbReference>
<dbReference type="NCBIfam" id="TIGR03413">
    <property type="entry name" value="GSH_gloB"/>
    <property type="match status" value="1"/>
</dbReference>
<comment type="function">
    <text evidence="7">Thiolesterase that catalyzes the hydrolysis of S-D-lactoyl-glutathione to form glutathione and D-lactic acid.</text>
</comment>
<feature type="binding site" evidence="7">
    <location>
        <position position="59"/>
    </location>
    <ligand>
        <name>Zn(2+)</name>
        <dbReference type="ChEBI" id="CHEBI:29105"/>
        <label>2</label>
    </ligand>
</feature>
<dbReference type="SMART" id="SM00849">
    <property type="entry name" value="Lactamase_B"/>
    <property type="match status" value="1"/>
</dbReference>
<feature type="binding site" evidence="7">
    <location>
        <position position="130"/>
    </location>
    <ligand>
        <name>Zn(2+)</name>
        <dbReference type="ChEBI" id="CHEBI:29105"/>
        <label>1</label>
    </ligand>
</feature>
<gene>
    <name evidence="7 9" type="primary">gloB</name>
    <name evidence="9" type="ORF">H3309_16120</name>
</gene>
<evidence type="ECO:0000256" key="4">
    <source>
        <dbReference type="ARBA" id="ARBA00022723"/>
    </source>
</evidence>
<dbReference type="EMBL" id="CP059851">
    <property type="protein sequence ID" value="QMW22801.1"/>
    <property type="molecule type" value="Genomic_DNA"/>
</dbReference>
<keyword evidence="6 7" id="KW-0862">Zinc</keyword>
<dbReference type="InterPro" id="IPR036866">
    <property type="entry name" value="RibonucZ/Hydroxyglut_hydro"/>
</dbReference>
<feature type="binding site" evidence="7">
    <location>
        <position position="55"/>
    </location>
    <ligand>
        <name>Zn(2+)</name>
        <dbReference type="ChEBI" id="CHEBI:29105"/>
        <label>1</label>
    </ligand>
</feature>
<dbReference type="KEGG" id="sand:H3309_16120"/>
<keyword evidence="5 7" id="KW-0378">Hydrolase</keyword>
<dbReference type="PANTHER" id="PTHR43705">
    <property type="entry name" value="HYDROXYACYLGLUTATHIONE HYDROLASE"/>
    <property type="match status" value="1"/>
</dbReference>
<evidence type="ECO:0000256" key="7">
    <source>
        <dbReference type="HAMAP-Rule" id="MF_01374"/>
    </source>
</evidence>
<name>A0A7G5IHF9_9SPHN</name>
<dbReference type="RefSeq" id="WP_182296042.1">
    <property type="nucleotide sequence ID" value="NZ_CP059851.1"/>
</dbReference>
<feature type="binding site" evidence="7">
    <location>
        <position position="57"/>
    </location>
    <ligand>
        <name>Zn(2+)</name>
        <dbReference type="ChEBI" id="CHEBI:29105"/>
        <label>1</label>
    </ligand>
</feature>
<dbReference type="GO" id="GO:0004416">
    <property type="term" value="F:hydroxyacylglutathione hydrolase activity"/>
    <property type="evidence" value="ECO:0007669"/>
    <property type="project" value="UniProtKB-UniRule"/>
</dbReference>
<dbReference type="InterPro" id="IPR001279">
    <property type="entry name" value="Metallo-B-lactamas"/>
</dbReference>
<comment type="similarity">
    <text evidence="3 7">Belongs to the metallo-beta-lactamase superfamily. Glyoxalase II family.</text>
</comment>
<evidence type="ECO:0000313" key="9">
    <source>
        <dbReference type="EMBL" id="QMW22801.1"/>
    </source>
</evidence>
<dbReference type="GO" id="GO:0046872">
    <property type="term" value="F:metal ion binding"/>
    <property type="evidence" value="ECO:0007669"/>
    <property type="project" value="UniProtKB-KW"/>
</dbReference>
<dbReference type="Pfam" id="PF16123">
    <property type="entry name" value="HAGH_C"/>
    <property type="match status" value="1"/>
</dbReference>
<evidence type="ECO:0000256" key="3">
    <source>
        <dbReference type="ARBA" id="ARBA00006759"/>
    </source>
</evidence>
<comment type="cofactor">
    <cofactor evidence="7">
        <name>Zn(2+)</name>
        <dbReference type="ChEBI" id="CHEBI:29105"/>
    </cofactor>
    <text evidence="7">Binds 2 Zn(2+) ions per subunit.</text>
</comment>
<dbReference type="Proteomes" id="UP000515292">
    <property type="component" value="Chromosome"/>
</dbReference>
<keyword evidence="4 7" id="KW-0479">Metal-binding</keyword>
<dbReference type="Pfam" id="PF00753">
    <property type="entry name" value="Lactamase_B"/>
    <property type="match status" value="1"/>
</dbReference>
<evidence type="ECO:0000256" key="2">
    <source>
        <dbReference type="ARBA" id="ARBA00004963"/>
    </source>
</evidence>
<organism evidence="9 10">
    <name type="scientific">Sandaracinobacteroides saxicola</name>
    <dbReference type="NCBI Taxonomy" id="2759707"/>
    <lineage>
        <taxon>Bacteria</taxon>
        <taxon>Pseudomonadati</taxon>
        <taxon>Pseudomonadota</taxon>
        <taxon>Alphaproteobacteria</taxon>
        <taxon>Sphingomonadales</taxon>
        <taxon>Sphingosinicellaceae</taxon>
        <taxon>Sandaracinobacteroides</taxon>
    </lineage>
</organism>
<keyword evidence="10" id="KW-1185">Reference proteome</keyword>
<dbReference type="EC" id="3.1.2.6" evidence="7"/>
<dbReference type="UniPathway" id="UPA00619">
    <property type="reaction ID" value="UER00676"/>
</dbReference>
<dbReference type="Gene3D" id="3.60.15.10">
    <property type="entry name" value="Ribonuclease Z/Hydroxyacylglutathione hydrolase-like"/>
    <property type="match status" value="1"/>
</dbReference>